<accession>A0A150WMG8</accession>
<gene>
    <name evidence="8" type="ORF">AZI86_11215</name>
</gene>
<keyword evidence="4 5" id="KW-0472">Membrane</keyword>
<feature type="transmembrane region" description="Helical" evidence="5">
    <location>
        <begin position="262"/>
        <end position="283"/>
    </location>
</feature>
<dbReference type="EMBL" id="LUKE01000002">
    <property type="protein sequence ID" value="KYG64997.1"/>
    <property type="molecule type" value="Genomic_DNA"/>
</dbReference>
<keyword evidence="6" id="KW-1003">Cell membrane</keyword>
<dbReference type="GO" id="GO:0006817">
    <property type="term" value="P:phosphate ion transport"/>
    <property type="evidence" value="ECO:0007669"/>
    <property type="project" value="UniProtKB-KW"/>
</dbReference>
<dbReference type="Pfam" id="PF00528">
    <property type="entry name" value="BPD_transp_1"/>
    <property type="match status" value="1"/>
</dbReference>
<evidence type="ECO:0000256" key="1">
    <source>
        <dbReference type="ARBA" id="ARBA00004651"/>
    </source>
</evidence>
<feature type="transmembrane region" description="Helical" evidence="5">
    <location>
        <begin position="140"/>
        <end position="159"/>
    </location>
</feature>
<evidence type="ECO:0000313" key="9">
    <source>
        <dbReference type="Proteomes" id="UP000075320"/>
    </source>
</evidence>
<dbReference type="GO" id="GO:0005315">
    <property type="term" value="F:phosphate transmembrane transporter activity"/>
    <property type="evidence" value="ECO:0007669"/>
    <property type="project" value="InterPro"/>
</dbReference>
<feature type="domain" description="ABC transmembrane type-1" evidence="7">
    <location>
        <begin position="68"/>
        <end position="280"/>
    </location>
</feature>
<evidence type="ECO:0000313" key="8">
    <source>
        <dbReference type="EMBL" id="KYG64997.1"/>
    </source>
</evidence>
<evidence type="ECO:0000256" key="5">
    <source>
        <dbReference type="RuleBase" id="RU363032"/>
    </source>
</evidence>
<feature type="transmembrane region" description="Helical" evidence="5">
    <location>
        <begin position="188"/>
        <end position="207"/>
    </location>
</feature>
<protein>
    <recommendedName>
        <fullName evidence="6">Phosphate transport system permease protein</fullName>
    </recommendedName>
</protein>
<dbReference type="PANTHER" id="PTHR42727">
    <property type="entry name" value="PHOSPHATE TRANSPORT SYSTEM PERMEASE PROTEIN"/>
    <property type="match status" value="1"/>
</dbReference>
<dbReference type="Gene3D" id="1.10.3720.10">
    <property type="entry name" value="MetI-like"/>
    <property type="match status" value="1"/>
</dbReference>
<sequence>MRRLRERLIETVLFFAAASSVLVTVGIVGILVTESIPFFAHVSVIDFLTDTQWTPLFENPRYGILPLLCGTFLSTIIALTVAIPLGTVAAAFLSEYVRPSAREVLKPILELLAAVPTVVYGYFALLFVTPLLQKLIPSLGGFNVLSAGLVIGMMIVPYVSSLSEDAMRTVPNHLREASFAVGASRMQTAFRVVIPAAFSGITSAYILGISRALGETMVVAIAAGMQPNLTLNPTEPAATITAFIVQVSLGDLPHGSIGYQSIYVAGLSLLLLTLCFNIVGLYLRKKFQERE</sequence>
<dbReference type="CDD" id="cd06261">
    <property type="entry name" value="TM_PBP2"/>
    <property type="match status" value="1"/>
</dbReference>
<dbReference type="RefSeq" id="WP_061835509.1">
    <property type="nucleotide sequence ID" value="NZ_LUKE01000002.1"/>
</dbReference>
<feature type="transmembrane region" description="Helical" evidence="5">
    <location>
        <begin position="63"/>
        <end position="96"/>
    </location>
</feature>
<dbReference type="PANTHER" id="PTHR42727:SF1">
    <property type="entry name" value="PHOSPHATE TRANSPORT SYSTEM PERMEASE"/>
    <property type="match status" value="1"/>
</dbReference>
<dbReference type="InterPro" id="IPR011864">
    <property type="entry name" value="Phosphate_PstC"/>
</dbReference>
<proteinExistence type="inferred from homology"/>
<dbReference type="PROSITE" id="PS50928">
    <property type="entry name" value="ABC_TM1"/>
    <property type="match status" value="1"/>
</dbReference>
<dbReference type="NCBIfam" id="TIGR02138">
    <property type="entry name" value="phosphate_pstC"/>
    <property type="match status" value="1"/>
</dbReference>
<keyword evidence="6" id="KW-0592">Phosphate transport</keyword>
<evidence type="ECO:0000256" key="4">
    <source>
        <dbReference type="ARBA" id="ARBA00023136"/>
    </source>
</evidence>
<keyword evidence="9" id="KW-1185">Reference proteome</keyword>
<name>A0A150WMG8_BDEBC</name>
<keyword evidence="5" id="KW-0813">Transport</keyword>
<dbReference type="InterPro" id="IPR035906">
    <property type="entry name" value="MetI-like_sf"/>
</dbReference>
<evidence type="ECO:0000256" key="6">
    <source>
        <dbReference type="RuleBase" id="RU363054"/>
    </source>
</evidence>
<dbReference type="Proteomes" id="UP000075320">
    <property type="component" value="Unassembled WGS sequence"/>
</dbReference>
<comment type="caution">
    <text evidence="8">The sequence shown here is derived from an EMBL/GenBank/DDBJ whole genome shotgun (WGS) entry which is preliminary data.</text>
</comment>
<feature type="transmembrane region" description="Helical" evidence="5">
    <location>
        <begin position="108"/>
        <end position="128"/>
    </location>
</feature>
<evidence type="ECO:0000256" key="2">
    <source>
        <dbReference type="ARBA" id="ARBA00022692"/>
    </source>
</evidence>
<evidence type="ECO:0000256" key="3">
    <source>
        <dbReference type="ARBA" id="ARBA00022989"/>
    </source>
</evidence>
<dbReference type="OrthoDB" id="5290278at2"/>
<comment type="subcellular location">
    <subcellularLocation>
        <location evidence="1 5">Cell membrane</location>
        <topology evidence="1 5">Multi-pass membrane protein</topology>
    </subcellularLocation>
</comment>
<comment type="similarity">
    <text evidence="6">Belongs to the binding-protein-dependent transport system permease family. CysTW subfamily.</text>
</comment>
<dbReference type="GO" id="GO:0005886">
    <property type="term" value="C:plasma membrane"/>
    <property type="evidence" value="ECO:0007669"/>
    <property type="project" value="UniProtKB-SubCell"/>
</dbReference>
<reference evidence="8 9" key="1">
    <citation type="submission" date="2016-03" db="EMBL/GenBank/DDBJ databases">
        <authorList>
            <person name="Ploux O."/>
        </authorList>
    </citation>
    <scope>NUCLEOTIDE SEQUENCE [LARGE SCALE GENOMIC DNA]</scope>
    <source>
        <strain evidence="8 9">R0</strain>
    </source>
</reference>
<evidence type="ECO:0000259" key="7">
    <source>
        <dbReference type="PROSITE" id="PS50928"/>
    </source>
</evidence>
<keyword evidence="2 5" id="KW-0812">Transmembrane</keyword>
<dbReference type="SUPFAM" id="SSF161098">
    <property type="entry name" value="MetI-like"/>
    <property type="match status" value="1"/>
</dbReference>
<comment type="function">
    <text evidence="6">Part of the binding-protein-dependent transport system for phosphate; probably responsible for the translocation of the substrate across the membrane.</text>
</comment>
<feature type="transmembrane region" description="Helical" evidence="5">
    <location>
        <begin position="12"/>
        <end position="32"/>
    </location>
</feature>
<dbReference type="InterPro" id="IPR000515">
    <property type="entry name" value="MetI-like"/>
</dbReference>
<dbReference type="AlphaFoldDB" id="A0A150WMG8"/>
<keyword evidence="3 5" id="KW-1133">Transmembrane helix</keyword>
<organism evidence="8 9">
    <name type="scientific">Bdellovibrio bacteriovorus</name>
    <dbReference type="NCBI Taxonomy" id="959"/>
    <lineage>
        <taxon>Bacteria</taxon>
        <taxon>Pseudomonadati</taxon>
        <taxon>Bdellovibrionota</taxon>
        <taxon>Bdellovibrionia</taxon>
        <taxon>Bdellovibrionales</taxon>
        <taxon>Pseudobdellovibrionaceae</taxon>
        <taxon>Bdellovibrio</taxon>
    </lineage>
</organism>